<accession>A0ABT5LR47</accession>
<protein>
    <submittedName>
        <fullName evidence="3">Ricin-type beta-trefoil lectin domain protein</fullName>
    </submittedName>
</protein>
<reference evidence="3 4" key="1">
    <citation type="submission" date="2023-02" db="EMBL/GenBank/DDBJ databases">
        <title>Entomopathogenic bacteria.</title>
        <authorList>
            <person name="Machado R.A."/>
        </authorList>
    </citation>
    <scope>NUCLEOTIDE SEQUENCE [LARGE SCALE GENOMIC DNA]</scope>
    <source>
        <strain evidence="3 4">XENO-2</strain>
    </source>
</reference>
<evidence type="ECO:0000259" key="2">
    <source>
        <dbReference type="SMART" id="SM00458"/>
    </source>
</evidence>
<evidence type="ECO:0000313" key="3">
    <source>
        <dbReference type="EMBL" id="MDC9596268.1"/>
    </source>
</evidence>
<dbReference type="SMART" id="SM00458">
    <property type="entry name" value="RICIN"/>
    <property type="match status" value="1"/>
</dbReference>
<dbReference type="EMBL" id="JAQRFN010000004">
    <property type="protein sequence ID" value="MDC9596268.1"/>
    <property type="molecule type" value="Genomic_DNA"/>
</dbReference>
<dbReference type="InterPro" id="IPR035992">
    <property type="entry name" value="Ricin_B-like_lectins"/>
</dbReference>
<feature type="domain" description="Ricin B lectin" evidence="2">
    <location>
        <begin position="247"/>
        <end position="366"/>
    </location>
</feature>
<feature type="chain" id="PRO_5045608162" evidence="1">
    <location>
        <begin position="22"/>
        <end position="371"/>
    </location>
</feature>
<dbReference type="Pfam" id="PF11958">
    <property type="entry name" value="DUF3472"/>
    <property type="match status" value="1"/>
</dbReference>
<gene>
    <name evidence="3" type="ORF">PSI14_05120</name>
</gene>
<comment type="caution">
    <text evidence="3">The sequence shown here is derived from an EMBL/GenBank/DDBJ whole genome shotgun (WGS) entry which is preliminary data.</text>
</comment>
<dbReference type="RefSeq" id="WP_273574771.1">
    <property type="nucleotide sequence ID" value="NZ_JAQRFN010000004.1"/>
</dbReference>
<dbReference type="Proteomes" id="UP001220225">
    <property type="component" value="Unassembled WGS sequence"/>
</dbReference>
<sequence length="371" mass="40562">MYKKIILFCGFLLIYSSYVLSGQAPGTYTHYKFGNNVPEFDSFDFSITVNKDPGYTASIFWAGQFGLIGISPSPSVLSGGYTGLQSNGESKRTFIFSIWKATAAKVGSKGSICSKFYEGGDGYSCRMHLDWKVGHPYLFHVSYDGDSWLSVKVTDLADKTSFILGSIKTPATKISPLSIINWSEYYEGSDPRATCLGQPYSKATFSLPVGYSAGNKSIAEITSVNTGGDCKDFSKITTINSGSIHENGIGNSLRGVIKNNKLCLNISGNIGEGVNINTSYCSRNFKQSWVYSKSHYIETLRNYCLADDGGIKLKTCIHDTPGLKWEIKNNEIRKENTSLCLTNNGFGSNVTLSPCNGSPSQKWDTFDTAVN</sequence>
<dbReference type="InterPro" id="IPR021862">
    <property type="entry name" value="DUF3472"/>
</dbReference>
<dbReference type="Gene3D" id="2.80.10.50">
    <property type="match status" value="1"/>
</dbReference>
<dbReference type="InterPro" id="IPR000772">
    <property type="entry name" value="Ricin_B_lectin"/>
</dbReference>
<organism evidence="3 4">
    <name type="scientific">Xenorhabdus anantnagensis</name>
    <dbReference type="NCBI Taxonomy" id="3025875"/>
    <lineage>
        <taxon>Bacteria</taxon>
        <taxon>Pseudomonadati</taxon>
        <taxon>Pseudomonadota</taxon>
        <taxon>Gammaproteobacteria</taxon>
        <taxon>Enterobacterales</taxon>
        <taxon>Morganellaceae</taxon>
        <taxon>Xenorhabdus</taxon>
    </lineage>
</organism>
<dbReference type="Pfam" id="PF00652">
    <property type="entry name" value="Ricin_B_lectin"/>
    <property type="match status" value="1"/>
</dbReference>
<keyword evidence="4" id="KW-1185">Reference proteome</keyword>
<name>A0ABT5LR47_9GAMM</name>
<proteinExistence type="predicted"/>
<evidence type="ECO:0000313" key="4">
    <source>
        <dbReference type="Proteomes" id="UP001220225"/>
    </source>
</evidence>
<keyword evidence="1" id="KW-0732">Signal</keyword>
<feature type="signal peptide" evidence="1">
    <location>
        <begin position="1"/>
        <end position="21"/>
    </location>
</feature>
<dbReference type="PROSITE" id="PS50231">
    <property type="entry name" value="RICIN_B_LECTIN"/>
    <property type="match status" value="1"/>
</dbReference>
<evidence type="ECO:0000256" key="1">
    <source>
        <dbReference type="SAM" id="SignalP"/>
    </source>
</evidence>
<dbReference type="SUPFAM" id="SSF50370">
    <property type="entry name" value="Ricin B-like lectins"/>
    <property type="match status" value="1"/>
</dbReference>